<protein>
    <recommendedName>
        <fullName evidence="3">Solute-binding protein family 5 domain-containing protein</fullName>
    </recommendedName>
</protein>
<dbReference type="PROSITE" id="PS01040">
    <property type="entry name" value="SBP_BACTERIAL_5"/>
    <property type="match status" value="1"/>
</dbReference>
<dbReference type="GO" id="GO:0015833">
    <property type="term" value="P:peptide transport"/>
    <property type="evidence" value="ECO:0007669"/>
    <property type="project" value="TreeGrafter"/>
</dbReference>
<dbReference type="PROSITE" id="PS51257">
    <property type="entry name" value="PROKAR_LIPOPROTEIN"/>
    <property type="match status" value="1"/>
</dbReference>
<evidence type="ECO:0000256" key="2">
    <source>
        <dbReference type="SAM" id="MobiDB-lite"/>
    </source>
</evidence>
<evidence type="ECO:0000259" key="3">
    <source>
        <dbReference type="Pfam" id="PF00496"/>
    </source>
</evidence>
<dbReference type="PROSITE" id="PS51318">
    <property type="entry name" value="TAT"/>
    <property type="match status" value="1"/>
</dbReference>
<sequence length="675" mass="76214">MRSLKIPKTDVSRRDFMRVSAMATAGTVLVACGAGGEPAAEAPMEEAPAESAAEAASDSGSMYNEAPRLAEMVANGELPPVDERVPVNPLVLEGLDGIGNYGGLWRAGFRGQADHFALNQVIIRGILSINQELTINPMIADSWSVNDDATEYVFNLREGMKWSSGEPFTSADFVFWFEEEMKNETLTPVFPGWLTSPVDGVNVPVEMTAPDDTTVVFKFAGPNALFHLEGGVVLSAPVRSAAYMKQFHPDHTDDQAALDQKIADAGLDNWTELYTDMRSGRHENPDSPMLYPWILQSDYTEEIVNCTRNPYFWAVDTAGNQLPYIDDLSFRLFNDSDVHALRLVNGEIDCQSRHIRNTDLTVLKENEESGDYKIQFWRWTAVYGVHFNMTTNDDRRRELFQERDFRIAVSLGFNRDEVRELIYDGFGTNMQYGPPVESPVHHAKLSNAYLDYDPDAANALLDGLGYLERDSDGYRLWKDGSGERISWTMLGGAEISDLSQTFIDYLGDLGFEVNYRGVDRSLSIELHQSNDVECTTSFMDRNLVPLADPQVWVKHRNINDRPWCNAWTAWKLDPTNPIAQEPPAGHWIWTIWDLWDQIRATSGEQAQADLFKQILEIWSEELPSVGFFGELPRLVMVKNGFKGIHAGNPWDCCRGVYEHIIDNATWYWDDPSMHM</sequence>
<accession>A0A6B0YYS1</accession>
<dbReference type="Gene3D" id="3.40.190.10">
    <property type="entry name" value="Periplasmic binding protein-like II"/>
    <property type="match status" value="1"/>
</dbReference>
<evidence type="ECO:0000256" key="1">
    <source>
        <dbReference type="ARBA" id="ARBA00004193"/>
    </source>
</evidence>
<dbReference type="InterPro" id="IPR006311">
    <property type="entry name" value="TAT_signal"/>
</dbReference>
<proteinExistence type="predicted"/>
<comment type="caution">
    <text evidence="4">The sequence shown here is derived from an EMBL/GenBank/DDBJ whole genome shotgun (WGS) entry which is preliminary data.</text>
</comment>
<dbReference type="AlphaFoldDB" id="A0A6B0YYS1"/>
<dbReference type="InterPro" id="IPR023765">
    <property type="entry name" value="SBP_5_CS"/>
</dbReference>
<reference evidence="4" key="1">
    <citation type="submission" date="2019-09" db="EMBL/GenBank/DDBJ databases">
        <title>Characterisation of the sponge microbiome using genome-centric metagenomics.</title>
        <authorList>
            <person name="Engelberts J.P."/>
            <person name="Robbins S.J."/>
            <person name="De Goeij J.M."/>
            <person name="Aranda M."/>
            <person name="Bell S.C."/>
            <person name="Webster N.S."/>
        </authorList>
    </citation>
    <scope>NUCLEOTIDE SEQUENCE</scope>
    <source>
        <strain evidence="4">SB0664_bin_27</strain>
    </source>
</reference>
<dbReference type="CDD" id="cd08500">
    <property type="entry name" value="PBP2_NikA_DppA_OppA_like_4"/>
    <property type="match status" value="1"/>
</dbReference>
<dbReference type="PANTHER" id="PTHR30290">
    <property type="entry name" value="PERIPLASMIC BINDING COMPONENT OF ABC TRANSPORTER"/>
    <property type="match status" value="1"/>
</dbReference>
<evidence type="ECO:0000313" key="4">
    <source>
        <dbReference type="EMBL" id="MXY95813.1"/>
    </source>
</evidence>
<dbReference type="EMBL" id="VXRG01000173">
    <property type="protein sequence ID" value="MXY95813.1"/>
    <property type="molecule type" value="Genomic_DNA"/>
</dbReference>
<dbReference type="SUPFAM" id="SSF53850">
    <property type="entry name" value="Periplasmic binding protein-like II"/>
    <property type="match status" value="1"/>
</dbReference>
<name>A0A6B0YYS1_9CHLR</name>
<dbReference type="PANTHER" id="PTHR30290:SF62">
    <property type="entry name" value="OLIGOPEPTIDE ABC TRANSPORTER, PERIPLASMIC OLIGOPEPTIDE-BINDING PROTEIN"/>
    <property type="match status" value="1"/>
</dbReference>
<gene>
    <name evidence="4" type="ORF">F4Y42_20430</name>
</gene>
<feature type="compositionally biased region" description="Low complexity" evidence="2">
    <location>
        <begin position="49"/>
        <end position="61"/>
    </location>
</feature>
<feature type="region of interest" description="Disordered" evidence="2">
    <location>
        <begin position="39"/>
        <end position="61"/>
    </location>
</feature>
<dbReference type="InterPro" id="IPR000914">
    <property type="entry name" value="SBP_5_dom"/>
</dbReference>
<comment type="subcellular location">
    <subcellularLocation>
        <location evidence="1">Cell membrane</location>
        <topology evidence="1">Lipid-anchor</topology>
    </subcellularLocation>
</comment>
<dbReference type="Gene3D" id="3.10.105.10">
    <property type="entry name" value="Dipeptide-binding Protein, Domain 3"/>
    <property type="match status" value="1"/>
</dbReference>
<dbReference type="GO" id="GO:1904680">
    <property type="term" value="F:peptide transmembrane transporter activity"/>
    <property type="evidence" value="ECO:0007669"/>
    <property type="project" value="TreeGrafter"/>
</dbReference>
<feature type="domain" description="Solute-binding protein family 5" evidence="3">
    <location>
        <begin position="135"/>
        <end position="531"/>
    </location>
</feature>
<dbReference type="GO" id="GO:0005886">
    <property type="term" value="C:plasma membrane"/>
    <property type="evidence" value="ECO:0007669"/>
    <property type="project" value="UniProtKB-SubCell"/>
</dbReference>
<organism evidence="4">
    <name type="scientific">Caldilineaceae bacterium SB0664_bin_27</name>
    <dbReference type="NCBI Taxonomy" id="2605260"/>
    <lineage>
        <taxon>Bacteria</taxon>
        <taxon>Bacillati</taxon>
        <taxon>Chloroflexota</taxon>
        <taxon>Caldilineae</taxon>
        <taxon>Caldilineales</taxon>
        <taxon>Caldilineaceae</taxon>
    </lineage>
</organism>
<dbReference type="Pfam" id="PF00496">
    <property type="entry name" value="SBP_bac_5"/>
    <property type="match status" value="1"/>
</dbReference>
<dbReference type="InterPro" id="IPR039424">
    <property type="entry name" value="SBP_5"/>
</dbReference>